<comment type="caution">
    <text evidence="1">The sequence shown here is derived from an EMBL/GenBank/DDBJ whole genome shotgun (WGS) entry which is preliminary data.</text>
</comment>
<organism evidence="1 2">
    <name type="scientific">Phyllosticta capitalensis</name>
    <dbReference type="NCBI Taxonomy" id="121624"/>
    <lineage>
        <taxon>Eukaryota</taxon>
        <taxon>Fungi</taxon>
        <taxon>Dikarya</taxon>
        <taxon>Ascomycota</taxon>
        <taxon>Pezizomycotina</taxon>
        <taxon>Dothideomycetes</taxon>
        <taxon>Dothideomycetes incertae sedis</taxon>
        <taxon>Botryosphaeriales</taxon>
        <taxon>Phyllostictaceae</taxon>
        <taxon>Phyllosticta</taxon>
    </lineage>
</organism>
<reference evidence="1 2" key="1">
    <citation type="submission" date="2024-04" db="EMBL/GenBank/DDBJ databases">
        <title>Phyllosticta paracitricarpa is synonymous to the EU quarantine fungus P. citricarpa based on phylogenomic analyses.</title>
        <authorList>
            <consortium name="Lawrence Berkeley National Laboratory"/>
            <person name="Van Ingen-Buijs V.A."/>
            <person name="Van Westerhoven A.C."/>
            <person name="Haridas S."/>
            <person name="Skiadas P."/>
            <person name="Martin F."/>
            <person name="Groenewald J.Z."/>
            <person name="Crous P.W."/>
            <person name="Seidl M.F."/>
        </authorList>
    </citation>
    <scope>NUCLEOTIDE SEQUENCE [LARGE SCALE GENOMIC DNA]</scope>
    <source>
        <strain evidence="1 2">CBS 123374</strain>
    </source>
</reference>
<evidence type="ECO:0000313" key="2">
    <source>
        <dbReference type="Proteomes" id="UP001492380"/>
    </source>
</evidence>
<name>A0ABR1YXV9_9PEZI</name>
<dbReference type="Proteomes" id="UP001492380">
    <property type="component" value="Unassembled WGS sequence"/>
</dbReference>
<evidence type="ECO:0000313" key="1">
    <source>
        <dbReference type="EMBL" id="KAK8243506.1"/>
    </source>
</evidence>
<dbReference type="EMBL" id="JBBWRZ010000002">
    <property type="protein sequence ID" value="KAK8243506.1"/>
    <property type="molecule type" value="Genomic_DNA"/>
</dbReference>
<sequence length="209" mass="22700">MMCIGADVSHPAPRWRGQTAPLVLTPLVGSRWHVAALGVGLSPIASGTTSSSSLHSVKSKIPLALPSSSLSSVYARARLSLPLPQCASNPALERFHFASVVTIFSCSSSTIFGSETNCSVSEQLRRFLRYKTCQFPNDHQRQPSTAKPVNPTWFSRTPVQGGWLTRYFCLPSATGVDRGAPADDRGRPGVHWIHHRRNGHSALDDWVGV</sequence>
<gene>
    <name evidence="1" type="ORF">HDK90DRAFT_125219</name>
</gene>
<protein>
    <submittedName>
        <fullName evidence="1">Uncharacterized protein</fullName>
    </submittedName>
</protein>
<keyword evidence="2" id="KW-1185">Reference proteome</keyword>
<proteinExistence type="predicted"/>
<accession>A0ABR1YXV9</accession>